<accession>A0ABQ3GX04</accession>
<name>A0ABQ3GX04_9NEIS</name>
<dbReference type="SMART" id="SM00342">
    <property type="entry name" value="HTH_ARAC"/>
    <property type="match status" value="1"/>
</dbReference>
<dbReference type="RefSeq" id="WP_189458444.1">
    <property type="nucleotide sequence ID" value="NZ_BMYO01000001.1"/>
</dbReference>
<dbReference type="SUPFAM" id="SSF52317">
    <property type="entry name" value="Class I glutamine amidotransferase-like"/>
    <property type="match status" value="1"/>
</dbReference>
<dbReference type="InterPro" id="IPR009057">
    <property type="entry name" value="Homeodomain-like_sf"/>
</dbReference>
<dbReference type="InterPro" id="IPR018060">
    <property type="entry name" value="HTH_AraC"/>
</dbReference>
<feature type="domain" description="HTH araC/xylS-type" evidence="3">
    <location>
        <begin position="219"/>
        <end position="317"/>
    </location>
</feature>
<dbReference type="InterPro" id="IPR029062">
    <property type="entry name" value="Class_I_gatase-like"/>
</dbReference>
<sequence>MPHAPMRIGLLLYPGCMPAGLMAFADLMHGASLLGGQLTTRFVGLDAGPVHCAHGLVLDAGQRLANTDVDALLLPGFWATSLEQIDHTMTQHQALIDAVAALPARVQLWSYCDGVAFVAATGRLNGSSATGTWWMMPWFEQRFPKVDWQLDLPLVNSDAHITASGVHGYLAIAEHVVAHRLGVDHYATLARLMVLPQPERRHPAFTRIDLLSQRDALLQKLHHWVRRLPASGLSVAALADRLAVSERTLARKVAAATGDTAANYIRTVKLHQLAERLAASQKPASSISDDLGFSSDAVMRRMFRQLTGLTPNAYRQLYGRTPAATTTARAQKSYKHED</sequence>
<dbReference type="SUPFAM" id="SSF46689">
    <property type="entry name" value="Homeodomain-like"/>
    <property type="match status" value="1"/>
</dbReference>
<reference evidence="5" key="1">
    <citation type="journal article" date="2019" name="Int. J. Syst. Evol. Microbiol.">
        <title>The Global Catalogue of Microorganisms (GCM) 10K type strain sequencing project: providing services to taxonomists for standard genome sequencing and annotation.</title>
        <authorList>
            <consortium name="The Broad Institute Genomics Platform"/>
            <consortium name="The Broad Institute Genome Sequencing Center for Infectious Disease"/>
            <person name="Wu L."/>
            <person name="Ma J."/>
        </authorList>
    </citation>
    <scope>NUCLEOTIDE SEQUENCE [LARGE SCALE GENOMIC DNA]</scope>
    <source>
        <strain evidence="5">KCTC 23701</strain>
    </source>
</reference>
<evidence type="ECO:0000259" key="3">
    <source>
        <dbReference type="PROSITE" id="PS01124"/>
    </source>
</evidence>
<dbReference type="Gene3D" id="3.40.50.880">
    <property type="match status" value="1"/>
</dbReference>
<dbReference type="PANTHER" id="PTHR43130:SF11">
    <property type="entry name" value="TRANSCRIPTIONAL REGULATORY PROTEIN"/>
    <property type="match status" value="1"/>
</dbReference>
<dbReference type="Pfam" id="PF12833">
    <property type="entry name" value="HTH_18"/>
    <property type="match status" value="1"/>
</dbReference>
<dbReference type="PANTHER" id="PTHR43130">
    <property type="entry name" value="ARAC-FAMILY TRANSCRIPTIONAL REGULATOR"/>
    <property type="match status" value="1"/>
</dbReference>
<evidence type="ECO:0000256" key="2">
    <source>
        <dbReference type="ARBA" id="ARBA00023163"/>
    </source>
</evidence>
<dbReference type="InterPro" id="IPR052158">
    <property type="entry name" value="INH-QAR"/>
</dbReference>
<evidence type="ECO:0000256" key="1">
    <source>
        <dbReference type="ARBA" id="ARBA00023015"/>
    </source>
</evidence>
<proteinExistence type="predicted"/>
<gene>
    <name evidence="4" type="ORF">GCM10007350_03690</name>
</gene>
<keyword evidence="2" id="KW-0804">Transcription</keyword>
<keyword evidence="1" id="KW-0805">Transcription regulation</keyword>
<organism evidence="4 5">
    <name type="scientific">Jeongeupia chitinilytica</name>
    <dbReference type="NCBI Taxonomy" id="1041641"/>
    <lineage>
        <taxon>Bacteria</taxon>
        <taxon>Pseudomonadati</taxon>
        <taxon>Pseudomonadota</taxon>
        <taxon>Betaproteobacteria</taxon>
        <taxon>Neisseriales</taxon>
        <taxon>Chitinibacteraceae</taxon>
        <taxon>Jeongeupia</taxon>
    </lineage>
</organism>
<dbReference type="EMBL" id="BMYO01000001">
    <property type="protein sequence ID" value="GHD56468.1"/>
    <property type="molecule type" value="Genomic_DNA"/>
</dbReference>
<dbReference type="Proteomes" id="UP000604737">
    <property type="component" value="Unassembled WGS sequence"/>
</dbReference>
<keyword evidence="5" id="KW-1185">Reference proteome</keyword>
<evidence type="ECO:0000313" key="4">
    <source>
        <dbReference type="EMBL" id="GHD56468.1"/>
    </source>
</evidence>
<dbReference type="PROSITE" id="PS01124">
    <property type="entry name" value="HTH_ARAC_FAMILY_2"/>
    <property type="match status" value="1"/>
</dbReference>
<protein>
    <submittedName>
        <fullName evidence="4">Transcriptional regulator</fullName>
    </submittedName>
</protein>
<dbReference type="Gene3D" id="1.10.10.60">
    <property type="entry name" value="Homeodomain-like"/>
    <property type="match status" value="1"/>
</dbReference>
<evidence type="ECO:0000313" key="5">
    <source>
        <dbReference type="Proteomes" id="UP000604737"/>
    </source>
</evidence>
<comment type="caution">
    <text evidence="4">The sequence shown here is derived from an EMBL/GenBank/DDBJ whole genome shotgun (WGS) entry which is preliminary data.</text>
</comment>